<dbReference type="GO" id="GO:0020037">
    <property type="term" value="F:heme binding"/>
    <property type="evidence" value="ECO:0007669"/>
    <property type="project" value="TreeGrafter"/>
</dbReference>
<proteinExistence type="predicted"/>
<dbReference type="OrthoDB" id="196472at2"/>
<feature type="transmembrane region" description="Helical" evidence="6">
    <location>
        <begin position="38"/>
        <end position="56"/>
    </location>
</feature>
<keyword evidence="3 6" id="KW-0812">Transmembrane</keyword>
<gene>
    <name evidence="8" type="ORF">Ga0080574_TMP4514</name>
</gene>
<evidence type="ECO:0000256" key="3">
    <source>
        <dbReference type="ARBA" id="ARBA00022692"/>
    </source>
</evidence>
<protein>
    <submittedName>
        <fullName evidence="8">Cytochrome b</fullName>
    </submittedName>
</protein>
<dbReference type="PANTHER" id="PTHR30485">
    <property type="entry name" value="NI/FE-HYDROGENASE 1 B-TYPE CYTOCHROME SUBUNIT"/>
    <property type="match status" value="1"/>
</dbReference>
<dbReference type="STRING" id="1250539.Ga0080574_TMP4514"/>
<dbReference type="InterPro" id="IPR011577">
    <property type="entry name" value="Cyt_b561_bac/Ni-Hgenase"/>
</dbReference>
<name>A0A1P8UZQ0_9RHOB</name>
<dbReference type="PANTHER" id="PTHR30485:SF2">
    <property type="entry name" value="BLL0597 PROTEIN"/>
    <property type="match status" value="1"/>
</dbReference>
<dbReference type="Pfam" id="PF01292">
    <property type="entry name" value="Ni_hydr_CYTB"/>
    <property type="match status" value="1"/>
</dbReference>
<dbReference type="SUPFAM" id="SSF81342">
    <property type="entry name" value="Transmembrane di-heme cytochromes"/>
    <property type="match status" value="1"/>
</dbReference>
<evidence type="ECO:0000313" key="9">
    <source>
        <dbReference type="Proteomes" id="UP000187059"/>
    </source>
</evidence>
<evidence type="ECO:0000259" key="7">
    <source>
        <dbReference type="Pfam" id="PF01292"/>
    </source>
</evidence>
<evidence type="ECO:0000256" key="5">
    <source>
        <dbReference type="ARBA" id="ARBA00023136"/>
    </source>
</evidence>
<dbReference type="GO" id="GO:0022904">
    <property type="term" value="P:respiratory electron transport chain"/>
    <property type="evidence" value="ECO:0007669"/>
    <property type="project" value="InterPro"/>
</dbReference>
<evidence type="ECO:0000256" key="1">
    <source>
        <dbReference type="ARBA" id="ARBA00004651"/>
    </source>
</evidence>
<keyword evidence="5 6" id="KW-0472">Membrane</keyword>
<dbReference type="GO" id="GO:0009055">
    <property type="term" value="F:electron transfer activity"/>
    <property type="evidence" value="ECO:0007669"/>
    <property type="project" value="InterPro"/>
</dbReference>
<dbReference type="AlphaFoldDB" id="A0A1P8UZQ0"/>
<reference evidence="8 9" key="1">
    <citation type="submission" date="2016-04" db="EMBL/GenBank/DDBJ databases">
        <title>Deep-sea bacteria in the southern Pacific.</title>
        <authorList>
            <person name="Tang K."/>
        </authorList>
    </citation>
    <scope>NUCLEOTIDE SEQUENCE [LARGE SCALE GENOMIC DNA]</scope>
    <source>
        <strain evidence="8 9">JLT2014</strain>
    </source>
</reference>
<evidence type="ECO:0000256" key="4">
    <source>
        <dbReference type="ARBA" id="ARBA00022989"/>
    </source>
</evidence>
<evidence type="ECO:0000256" key="6">
    <source>
        <dbReference type="SAM" id="Phobius"/>
    </source>
</evidence>
<evidence type="ECO:0000256" key="2">
    <source>
        <dbReference type="ARBA" id="ARBA00022475"/>
    </source>
</evidence>
<accession>A0A1P8UZQ0</accession>
<dbReference type="GO" id="GO:0005886">
    <property type="term" value="C:plasma membrane"/>
    <property type="evidence" value="ECO:0007669"/>
    <property type="project" value="UniProtKB-SubCell"/>
</dbReference>
<feature type="domain" description="Cytochrome b561 bacterial/Ni-hydrogenase" evidence="7">
    <location>
        <begin position="7"/>
        <end position="167"/>
    </location>
</feature>
<comment type="subcellular location">
    <subcellularLocation>
        <location evidence="1">Cell membrane</location>
        <topology evidence="1">Multi-pass membrane protein</topology>
    </subcellularLocation>
</comment>
<dbReference type="RefSeq" id="WP_076705006.1">
    <property type="nucleotide sequence ID" value="NZ_CP015093.1"/>
</dbReference>
<dbReference type="Gene3D" id="1.20.950.20">
    <property type="entry name" value="Transmembrane di-heme cytochromes, Chain C"/>
    <property type="match status" value="1"/>
</dbReference>
<dbReference type="InterPro" id="IPR051542">
    <property type="entry name" value="Hydrogenase_cytochrome"/>
</dbReference>
<dbReference type="InterPro" id="IPR016174">
    <property type="entry name" value="Di-haem_cyt_TM"/>
</dbReference>
<organism evidence="8 9">
    <name type="scientific">Salipiger abyssi</name>
    <dbReference type="NCBI Taxonomy" id="1250539"/>
    <lineage>
        <taxon>Bacteria</taxon>
        <taxon>Pseudomonadati</taxon>
        <taxon>Pseudomonadota</taxon>
        <taxon>Alphaproteobacteria</taxon>
        <taxon>Rhodobacterales</taxon>
        <taxon>Roseobacteraceae</taxon>
        <taxon>Salipiger</taxon>
    </lineage>
</organism>
<dbReference type="KEGG" id="paby:Ga0080574_TMP4514"/>
<sequence>MTRHPIWDPLLRVFHWSLAGLFTANAFFTDEESATHEWVGYAIGGLLALRLLWGFVGPHSARFASFLPNRARIRGQLTDMATGRRRVHLMHTPIGALMIYNLLLTLAGIVATGVMMTTTMFWGIGWVEEMHEVLVGWAEISVLLHVAAVVFESLRTGVNLPGAMITGVKNVPDGANIEA</sequence>
<dbReference type="Proteomes" id="UP000187059">
    <property type="component" value="Chromosome"/>
</dbReference>
<dbReference type="EMBL" id="CP015093">
    <property type="protein sequence ID" value="APZ54848.1"/>
    <property type="molecule type" value="Genomic_DNA"/>
</dbReference>
<evidence type="ECO:0000313" key="8">
    <source>
        <dbReference type="EMBL" id="APZ54848.1"/>
    </source>
</evidence>
<keyword evidence="4 6" id="KW-1133">Transmembrane helix</keyword>
<keyword evidence="9" id="KW-1185">Reference proteome</keyword>
<keyword evidence="2" id="KW-1003">Cell membrane</keyword>
<feature type="transmembrane region" description="Helical" evidence="6">
    <location>
        <begin position="94"/>
        <end position="122"/>
    </location>
</feature>